<feature type="chain" id="PRO_5017314531" description="Glycine zipper 2TM domain-containing protein" evidence="1">
    <location>
        <begin position="22"/>
        <end position="142"/>
    </location>
</feature>
<sequence>MKKHLLIAFSLFALSSQASFAGSKTLIEYGVVQQSQVTTSQTRSHPLRTVAAGAAGAAIGNQFGGGSGKSIMTATGAVAGAQMSRNRQSQRQSAQTVDLTIKTDAGQIIDVVQDYDGRTAFNKGDKVRILTSGSSTTVDKSS</sequence>
<dbReference type="Proteomes" id="UP000276295">
    <property type="component" value="Unassembled WGS sequence"/>
</dbReference>
<evidence type="ECO:0000313" key="3">
    <source>
        <dbReference type="Proteomes" id="UP000276295"/>
    </source>
</evidence>
<evidence type="ECO:0000256" key="1">
    <source>
        <dbReference type="SAM" id="SignalP"/>
    </source>
</evidence>
<reference evidence="2 3" key="1">
    <citation type="submission" date="2018-09" db="EMBL/GenBank/DDBJ databases">
        <title>Draft genome sequence of Buttiauxella izardii CCUG 35510T.</title>
        <authorList>
            <person name="Salva-Serra F."/>
            <person name="Marathe N."/>
            <person name="Moore E."/>
            <person name="Stadler-Svensson L."/>
            <person name="Engstrom-Jakobsson H."/>
        </authorList>
    </citation>
    <scope>NUCLEOTIDE SEQUENCE [LARGE SCALE GENOMIC DNA]</scope>
    <source>
        <strain evidence="2 3">CCUG 35510</strain>
    </source>
</reference>
<dbReference type="RefSeq" id="WP_120062883.1">
    <property type="nucleotide sequence ID" value="NZ_QZWH01000001.1"/>
</dbReference>
<dbReference type="AlphaFoldDB" id="A0A3A5JY81"/>
<keyword evidence="1" id="KW-0732">Signal</keyword>
<proteinExistence type="predicted"/>
<organism evidence="2 3">
    <name type="scientific">Buttiauxella izardii</name>
    <dbReference type="NCBI Taxonomy" id="82991"/>
    <lineage>
        <taxon>Bacteria</taxon>
        <taxon>Pseudomonadati</taxon>
        <taxon>Pseudomonadota</taxon>
        <taxon>Gammaproteobacteria</taxon>
        <taxon>Enterobacterales</taxon>
        <taxon>Enterobacteriaceae</taxon>
        <taxon>Buttiauxella</taxon>
    </lineage>
</organism>
<gene>
    <name evidence="2" type="ORF">D6029_00555</name>
</gene>
<feature type="signal peptide" evidence="1">
    <location>
        <begin position="1"/>
        <end position="21"/>
    </location>
</feature>
<dbReference type="OrthoDB" id="6630857at2"/>
<accession>A0A3A5JY81</accession>
<evidence type="ECO:0000313" key="2">
    <source>
        <dbReference type="EMBL" id="RJT27991.1"/>
    </source>
</evidence>
<evidence type="ECO:0008006" key="4">
    <source>
        <dbReference type="Google" id="ProtNLM"/>
    </source>
</evidence>
<name>A0A3A5JY81_9ENTR</name>
<comment type="caution">
    <text evidence="2">The sequence shown here is derived from an EMBL/GenBank/DDBJ whole genome shotgun (WGS) entry which is preliminary data.</text>
</comment>
<protein>
    <recommendedName>
        <fullName evidence="4">Glycine zipper 2TM domain-containing protein</fullName>
    </recommendedName>
</protein>
<dbReference type="EMBL" id="QZWH01000001">
    <property type="protein sequence ID" value="RJT27991.1"/>
    <property type="molecule type" value="Genomic_DNA"/>
</dbReference>
<dbReference type="GO" id="GO:0019867">
    <property type="term" value="C:outer membrane"/>
    <property type="evidence" value="ECO:0007669"/>
    <property type="project" value="InterPro"/>
</dbReference>
<keyword evidence="3" id="KW-1185">Reference proteome</keyword>